<keyword evidence="2" id="KW-1185">Reference proteome</keyword>
<evidence type="ECO:0000313" key="2">
    <source>
        <dbReference type="Proteomes" id="UP000616151"/>
    </source>
</evidence>
<gene>
    <name evidence="1" type="ORF">JHL16_29940</name>
</gene>
<reference evidence="1" key="1">
    <citation type="submission" date="2021-01" db="EMBL/GenBank/DDBJ databases">
        <authorList>
            <person name="Sun Q."/>
        </authorList>
    </citation>
    <scope>NUCLEOTIDE SEQUENCE</scope>
    <source>
        <strain evidence="1">YIM B02566</strain>
    </source>
</reference>
<proteinExistence type="predicted"/>
<comment type="caution">
    <text evidence="1">The sequence shown here is derived from an EMBL/GenBank/DDBJ whole genome shotgun (WGS) entry which is preliminary data.</text>
</comment>
<dbReference type="Proteomes" id="UP000616151">
    <property type="component" value="Unassembled WGS sequence"/>
</dbReference>
<sequence length="232" mass="25851">MLELKMNSEAEIKAGVLQLLTSRGLVQEGDVLIAEFPVASAAVRADLVVAYCDRLLCFEIKTKRDTLARLSNQMRGYMPVFDEIVCVVDERHVVGALKILPKRVGLWSVEAGRIVVVRECAARRPPKDQMCSVLTVSELRRCCRDLGLTQGGDRARLTQRLKGGAYDSLRLVALERIRRRYARTSGAFSRKTAGHPIVGAHIRLLSPRAAKRSRLEALVKNEIARWSAWSSA</sequence>
<protein>
    <submittedName>
        <fullName evidence="1">Sce7726 family protein</fullName>
    </submittedName>
</protein>
<accession>A0ACC5RDA5</accession>
<organism evidence="1 2">
    <name type="scientific">Taklimakanibacter albus</name>
    <dbReference type="NCBI Taxonomy" id="2800327"/>
    <lineage>
        <taxon>Bacteria</taxon>
        <taxon>Pseudomonadati</taxon>
        <taxon>Pseudomonadota</taxon>
        <taxon>Alphaproteobacteria</taxon>
        <taxon>Hyphomicrobiales</taxon>
        <taxon>Aestuariivirgaceae</taxon>
        <taxon>Taklimakanibacter</taxon>
    </lineage>
</organism>
<dbReference type="EMBL" id="JAENHL010000008">
    <property type="protein sequence ID" value="MBK1870624.1"/>
    <property type="molecule type" value="Genomic_DNA"/>
</dbReference>
<evidence type="ECO:0000313" key="1">
    <source>
        <dbReference type="EMBL" id="MBK1870624.1"/>
    </source>
</evidence>
<name>A0ACC5RDA5_9HYPH</name>